<name>A0A7N2MKN3_QUELO</name>
<feature type="domain" description="F-box" evidence="1">
    <location>
        <begin position="18"/>
        <end position="57"/>
    </location>
</feature>
<dbReference type="SUPFAM" id="SSF81383">
    <property type="entry name" value="F-box domain"/>
    <property type="match status" value="1"/>
</dbReference>
<sequence>MRNQGSSDRSWNNMDYNILVKIFTTLNFMDIISNVSLVCSSWRSACCDPALWTKLDLSTLSPDSNDVLPKPYTLSDDESGKILTKILKSALNLSRGNVTCLVFNYFISINDEHLVCASERSPNLKRLILPLNWHQLTESGIQQSFKMWEGLESLTVPSVIAPFKIMEAVGSYCKSFSELKLQCFFNLNFAVALTKNVPKLKVLSLRGTMVHNQAMIYILDNFKHLEVLNMCHCQMKEVYQYEVGFTLYREIDPPIIEKCSRLKKFLTCQRDTCNMCKWRPYNERVLDWAEFEQRCWREDEVSSLAH</sequence>
<keyword evidence="3" id="KW-1185">Reference proteome</keyword>
<dbReference type="InterPro" id="IPR001810">
    <property type="entry name" value="F-box_dom"/>
</dbReference>
<evidence type="ECO:0000313" key="3">
    <source>
        <dbReference type="Proteomes" id="UP000594261"/>
    </source>
</evidence>
<accession>A0A7N2MKN3</accession>
<evidence type="ECO:0000259" key="1">
    <source>
        <dbReference type="Pfam" id="PF12937"/>
    </source>
</evidence>
<evidence type="ECO:0000313" key="2">
    <source>
        <dbReference type="EnsemblPlants" id="QL09p041417:mrna"/>
    </source>
</evidence>
<dbReference type="Proteomes" id="UP000594261">
    <property type="component" value="Chromosome 9"/>
</dbReference>
<dbReference type="InterPro" id="IPR032675">
    <property type="entry name" value="LRR_dom_sf"/>
</dbReference>
<dbReference type="Gene3D" id="3.80.10.10">
    <property type="entry name" value="Ribonuclease Inhibitor"/>
    <property type="match status" value="1"/>
</dbReference>
<dbReference type="AlphaFoldDB" id="A0A7N2MKN3"/>
<dbReference type="Gramene" id="QL09p041417:mrna">
    <property type="protein sequence ID" value="QL09p041417:mrna"/>
    <property type="gene ID" value="QL09p041417"/>
</dbReference>
<protein>
    <recommendedName>
        <fullName evidence="1">F-box domain-containing protein</fullName>
    </recommendedName>
</protein>
<reference evidence="2" key="2">
    <citation type="submission" date="2021-01" db="UniProtKB">
        <authorList>
            <consortium name="EnsemblPlants"/>
        </authorList>
    </citation>
    <scope>IDENTIFICATION</scope>
</reference>
<proteinExistence type="predicted"/>
<dbReference type="OMA" id="CWREDEV"/>
<dbReference type="Pfam" id="PF12937">
    <property type="entry name" value="F-box-like"/>
    <property type="match status" value="1"/>
</dbReference>
<organism evidence="2 3">
    <name type="scientific">Quercus lobata</name>
    <name type="common">Valley oak</name>
    <dbReference type="NCBI Taxonomy" id="97700"/>
    <lineage>
        <taxon>Eukaryota</taxon>
        <taxon>Viridiplantae</taxon>
        <taxon>Streptophyta</taxon>
        <taxon>Embryophyta</taxon>
        <taxon>Tracheophyta</taxon>
        <taxon>Spermatophyta</taxon>
        <taxon>Magnoliopsida</taxon>
        <taxon>eudicotyledons</taxon>
        <taxon>Gunneridae</taxon>
        <taxon>Pentapetalae</taxon>
        <taxon>rosids</taxon>
        <taxon>fabids</taxon>
        <taxon>Fagales</taxon>
        <taxon>Fagaceae</taxon>
        <taxon>Quercus</taxon>
    </lineage>
</organism>
<dbReference type="PANTHER" id="PTHR38926:SF13">
    <property type="entry name" value="F-BOX DOMAIN CONTAINING PROTEIN, EXPRESSED"/>
    <property type="match status" value="1"/>
</dbReference>
<dbReference type="PANTHER" id="PTHR38926">
    <property type="entry name" value="F-BOX DOMAIN CONTAINING PROTEIN, EXPRESSED"/>
    <property type="match status" value="1"/>
</dbReference>
<dbReference type="EnsemblPlants" id="QL09p041417:mrna">
    <property type="protein sequence ID" value="QL09p041417:mrna"/>
    <property type="gene ID" value="QL09p041417"/>
</dbReference>
<dbReference type="EMBL" id="LRBV02000009">
    <property type="status" value="NOT_ANNOTATED_CDS"/>
    <property type="molecule type" value="Genomic_DNA"/>
</dbReference>
<dbReference type="InterPro" id="IPR036047">
    <property type="entry name" value="F-box-like_dom_sf"/>
</dbReference>
<dbReference type="SUPFAM" id="SSF52047">
    <property type="entry name" value="RNI-like"/>
    <property type="match status" value="1"/>
</dbReference>
<reference evidence="2 3" key="1">
    <citation type="journal article" date="2016" name="G3 (Bethesda)">
        <title>First Draft Assembly and Annotation of the Genome of a California Endemic Oak Quercus lobata Nee (Fagaceae).</title>
        <authorList>
            <person name="Sork V.L."/>
            <person name="Fitz-Gibbon S.T."/>
            <person name="Puiu D."/>
            <person name="Crepeau M."/>
            <person name="Gugger P.F."/>
            <person name="Sherman R."/>
            <person name="Stevens K."/>
            <person name="Langley C.H."/>
            <person name="Pellegrini M."/>
            <person name="Salzberg S.L."/>
        </authorList>
    </citation>
    <scope>NUCLEOTIDE SEQUENCE [LARGE SCALE GENOMIC DNA]</scope>
    <source>
        <strain evidence="2 3">cv. SW786</strain>
    </source>
</reference>
<dbReference type="InParanoid" id="A0A7N2MKN3"/>